<dbReference type="AlphaFoldDB" id="A0A0J6CZ37"/>
<comment type="caution">
    <text evidence="3">The sequence shown here is derived from an EMBL/GenBank/DDBJ whole genome shotgun (WGS) entry which is preliminary data.</text>
</comment>
<evidence type="ECO:0000313" key="4">
    <source>
        <dbReference type="Proteomes" id="UP000035996"/>
    </source>
</evidence>
<sequence length="627" mass="71641">MKFLNFAENQTDPFLHLSLSDLAETLSNSDSEVQFAFHSYFRPAENLITVSHYWNDIFDGRQFDGMKSDIYLRALGNVHFTNFTDVDRYLSFLQNKPLRSFRKQLFTLVEDMRIESLCIMKRPGMSDAFKTRSALFQKRFRARLEVHNRQNQVIDSLFCAIYLQAIGKPVALGDKLATYKPYLRHLIAEIRKAKSTKDVAVLTTAFCDELSSDHADMTTEYLTMYGTAASSSAVVEDEQARELKSDDTMEATDKEDKETYDEEMNTWHEEQEQEGSNFLQFDLEEGAKSDLIGEGERKEESGDQAFVSVQGASKQSEGSQFDEEALLESRDTKAVASAQDPLGEANRNVREVIRHAEKPSGQDQDAYRTAKAEIQFAEKSLRTAIQKTIEQKQIAPRSDLHFGRLNRKLLRLLTDENPRLFYKKNAPSTKLDVTFSLLVDCSASMYDKMEETRLGITLFHETLKGLDIKHSITGFYEDAFDADDQEQPNTLFQVINYNRSTQPNEGPKIMQLEPEEDNRDGYAIRKAAEDLSERNEKHKILLVFTDGEPSAYDYSENGIVDTHEAVIQTRKKGYEVIGVFLSNGEPQEKEKNTMRNIYGTQSLVIPSANEIPAYLTPLLKRLLLRFV</sequence>
<dbReference type="SUPFAM" id="SSF53300">
    <property type="entry name" value="vWA-like"/>
    <property type="match status" value="1"/>
</dbReference>
<dbReference type="InterPro" id="IPR036465">
    <property type="entry name" value="vWFA_dom_sf"/>
</dbReference>
<accession>A0A0J6CZ37</accession>
<dbReference type="CDD" id="cd01454">
    <property type="entry name" value="vWA_norD_type"/>
    <property type="match status" value="1"/>
</dbReference>
<dbReference type="Proteomes" id="UP000035996">
    <property type="component" value="Unassembled WGS sequence"/>
</dbReference>
<keyword evidence="4" id="KW-1185">Reference proteome</keyword>
<gene>
    <name evidence="3" type="ORF">AB986_03580</name>
</gene>
<feature type="region of interest" description="Disordered" evidence="1">
    <location>
        <begin position="294"/>
        <end position="318"/>
    </location>
</feature>
<evidence type="ECO:0000313" key="3">
    <source>
        <dbReference type="EMBL" id="KMM38395.1"/>
    </source>
</evidence>
<dbReference type="SMART" id="SM00327">
    <property type="entry name" value="VWA"/>
    <property type="match status" value="1"/>
</dbReference>
<dbReference type="PANTHER" id="PTHR41248">
    <property type="entry name" value="NORD PROTEIN"/>
    <property type="match status" value="1"/>
</dbReference>
<feature type="region of interest" description="Disordered" evidence="1">
    <location>
        <begin position="235"/>
        <end position="275"/>
    </location>
</feature>
<dbReference type="InterPro" id="IPR002035">
    <property type="entry name" value="VWF_A"/>
</dbReference>
<evidence type="ECO:0000259" key="2">
    <source>
        <dbReference type="SMART" id="SM00327"/>
    </source>
</evidence>
<name>A0A0J6CZ37_9BACL</name>
<feature type="compositionally biased region" description="Basic and acidic residues" evidence="1">
    <location>
        <begin position="238"/>
        <end position="257"/>
    </location>
</feature>
<feature type="domain" description="VWFA" evidence="2">
    <location>
        <begin position="432"/>
        <end position="623"/>
    </location>
</feature>
<evidence type="ECO:0000256" key="1">
    <source>
        <dbReference type="SAM" id="MobiDB-lite"/>
    </source>
</evidence>
<dbReference type="RefSeq" id="WP_048309507.1">
    <property type="nucleotide sequence ID" value="NZ_CP119526.1"/>
</dbReference>
<dbReference type="PANTHER" id="PTHR41248:SF1">
    <property type="entry name" value="NORD PROTEIN"/>
    <property type="match status" value="1"/>
</dbReference>
<proteinExistence type="predicted"/>
<dbReference type="PATRIC" id="fig|157733.3.peg.2934"/>
<dbReference type="EMBL" id="LELK01000001">
    <property type="protein sequence ID" value="KMM38395.1"/>
    <property type="molecule type" value="Genomic_DNA"/>
</dbReference>
<dbReference type="STRING" id="157733.AB986_03580"/>
<organism evidence="3 4">
    <name type="scientific">Guptibacillus hwajinpoensis</name>
    <dbReference type="NCBI Taxonomy" id="208199"/>
    <lineage>
        <taxon>Bacteria</taxon>
        <taxon>Bacillati</taxon>
        <taxon>Bacillota</taxon>
        <taxon>Bacilli</taxon>
        <taxon>Bacillales</taxon>
        <taxon>Guptibacillaceae</taxon>
        <taxon>Guptibacillus</taxon>
    </lineage>
</organism>
<dbReference type="Gene3D" id="3.40.50.410">
    <property type="entry name" value="von Willebrand factor, type A domain"/>
    <property type="match status" value="1"/>
</dbReference>
<reference evidence="3" key="1">
    <citation type="submission" date="2015-06" db="EMBL/GenBank/DDBJ databases">
        <authorList>
            <person name="Liu B."/>
            <person name="Wang J."/>
            <person name="Zhu Y."/>
            <person name="Liu G."/>
            <person name="Chen Q."/>
            <person name="Zheng C."/>
            <person name="Che J."/>
            <person name="Ge C."/>
            <person name="Shi H."/>
            <person name="Pan Z."/>
            <person name="Liu X."/>
        </authorList>
    </citation>
    <scope>NUCLEOTIDE SEQUENCE [LARGE SCALE GENOMIC DNA]</scope>
    <source>
        <strain evidence="3">DSM 16346</strain>
    </source>
</reference>
<dbReference type="OrthoDB" id="2370292at2"/>
<protein>
    <recommendedName>
        <fullName evidence="2">VWFA domain-containing protein</fullName>
    </recommendedName>
</protein>
<dbReference type="InterPro" id="IPR051928">
    <property type="entry name" value="NorD/CobT"/>
</dbReference>